<protein>
    <recommendedName>
        <fullName evidence="3">DUF4276 family protein</fullName>
    </recommendedName>
</protein>
<evidence type="ECO:0008006" key="3">
    <source>
        <dbReference type="Google" id="ProtNLM"/>
    </source>
</evidence>
<dbReference type="EMBL" id="UOFV01000022">
    <property type="protein sequence ID" value="VAW94498.1"/>
    <property type="molecule type" value="Genomic_DNA"/>
</dbReference>
<gene>
    <name evidence="2" type="ORF">MNBD_GAMMA19-134</name>
</gene>
<evidence type="ECO:0000256" key="1">
    <source>
        <dbReference type="SAM" id="MobiDB-lite"/>
    </source>
</evidence>
<dbReference type="Pfam" id="PF14103">
    <property type="entry name" value="DUF4276"/>
    <property type="match status" value="1"/>
</dbReference>
<evidence type="ECO:0000313" key="2">
    <source>
        <dbReference type="EMBL" id="VAW94498.1"/>
    </source>
</evidence>
<accession>A0A3B0ZM35</accession>
<name>A0A3B0ZM35_9ZZZZ</name>
<feature type="region of interest" description="Disordered" evidence="1">
    <location>
        <begin position="1"/>
        <end position="28"/>
    </location>
</feature>
<dbReference type="AlphaFoldDB" id="A0A3B0ZM35"/>
<sequence length="74" mass="8262">MSDWASGVLQQFGGDPEKINDSPQTAPSKRLLNKTDYLKTVHGPNIASEIGLTRLREKCQGFDGWMNELEALQE</sequence>
<proteinExistence type="predicted"/>
<reference evidence="2" key="1">
    <citation type="submission" date="2018-06" db="EMBL/GenBank/DDBJ databases">
        <authorList>
            <person name="Zhirakovskaya E."/>
        </authorList>
    </citation>
    <scope>NUCLEOTIDE SEQUENCE</scope>
</reference>
<dbReference type="InterPro" id="IPR025455">
    <property type="entry name" value="DUF4276"/>
</dbReference>
<organism evidence="2">
    <name type="scientific">hydrothermal vent metagenome</name>
    <dbReference type="NCBI Taxonomy" id="652676"/>
    <lineage>
        <taxon>unclassified sequences</taxon>
        <taxon>metagenomes</taxon>
        <taxon>ecological metagenomes</taxon>
    </lineage>
</organism>